<reference evidence="2" key="1">
    <citation type="submission" date="2014-10" db="EMBL/GenBank/DDBJ databases">
        <authorList>
            <person name="King R."/>
        </authorList>
    </citation>
    <scope>NUCLEOTIDE SEQUENCE [LARGE SCALE GENOMIC DNA]</scope>
    <source>
        <strain evidence="2">A3/5</strain>
    </source>
</reference>
<dbReference type="EMBL" id="LN649232">
    <property type="protein sequence ID" value="CEI39457.1"/>
    <property type="molecule type" value="Genomic_DNA"/>
</dbReference>
<dbReference type="AlphaFoldDB" id="A0A2L2TGL3"/>
<accession>A0A2L2TGL3</accession>
<evidence type="ECO:0000313" key="1">
    <source>
        <dbReference type="EMBL" id="CEI39457.1"/>
    </source>
</evidence>
<protein>
    <submittedName>
        <fullName evidence="1">Uncharacterized protein</fullName>
    </submittedName>
</protein>
<dbReference type="Proteomes" id="UP000245910">
    <property type="component" value="Chromosome IIII"/>
</dbReference>
<sequence length="51" mass="5601">MVIGSDWSLIKEFLYRSAIERVCYFGDSQVGRGSMPCGVVPVKEKGTSRCG</sequence>
<name>A0A2L2TGL3_9HYPO</name>
<proteinExistence type="predicted"/>
<organism evidence="1 2">
    <name type="scientific">Fusarium venenatum</name>
    <dbReference type="NCBI Taxonomy" id="56646"/>
    <lineage>
        <taxon>Eukaryota</taxon>
        <taxon>Fungi</taxon>
        <taxon>Dikarya</taxon>
        <taxon>Ascomycota</taxon>
        <taxon>Pezizomycotina</taxon>
        <taxon>Sordariomycetes</taxon>
        <taxon>Hypocreomycetidae</taxon>
        <taxon>Hypocreales</taxon>
        <taxon>Nectriaceae</taxon>
        <taxon>Fusarium</taxon>
    </lineage>
</organism>
<evidence type="ECO:0000313" key="2">
    <source>
        <dbReference type="Proteomes" id="UP000245910"/>
    </source>
</evidence>
<keyword evidence="2" id="KW-1185">Reference proteome</keyword>